<comment type="caution">
    <text evidence="2">The sequence shown here is derived from an EMBL/GenBank/DDBJ whole genome shotgun (WGS) entry which is preliminary data.</text>
</comment>
<accession>A0A445BL30</accession>
<reference evidence="2 3" key="1">
    <citation type="submission" date="2019-01" db="EMBL/GenBank/DDBJ databases">
        <title>Sequencing of cultivated peanut Arachis hypogaea provides insights into genome evolution and oil improvement.</title>
        <authorList>
            <person name="Chen X."/>
        </authorList>
    </citation>
    <scope>NUCLEOTIDE SEQUENCE [LARGE SCALE GENOMIC DNA]</scope>
    <source>
        <strain evidence="3">cv. Fuhuasheng</strain>
        <tissue evidence="2">Leaves</tissue>
    </source>
</reference>
<feature type="compositionally biased region" description="Polar residues" evidence="1">
    <location>
        <begin position="141"/>
        <end position="152"/>
    </location>
</feature>
<name>A0A445BL30_ARAHY</name>
<evidence type="ECO:0000313" key="2">
    <source>
        <dbReference type="EMBL" id="RYR39393.1"/>
    </source>
</evidence>
<gene>
    <name evidence="2" type="ORF">Ahy_A09g044911</name>
</gene>
<sequence length="305" mass="34198">MGFLLGCLCMQRKGMYYEMSGKPNFDGNTLPEPKERSNSIRRPNTISPLRHSFQFYPPAVSHIALKPSKPSLDKGLTYRSSRLSQLLPFQRLLSPLLFSDSHHDGSQILPTSDESVPASGDSVPAIKCHFRPPRSEPRPAPQTSTNSAQNSLPGYLNLDANANEEPLVEEEVDNLHDASVAQSHRERKTTEFWADKIIDSDGTIKPAKLSIVLKFNNAKQAIGDEARLLSGVLGLLGSDYGKFSICRKSWRQIITKDKVYNKCVKVKVYIPGKLNLLIFKIIDNLYYLCSKFSTLMKTAKELQEK</sequence>
<keyword evidence="3" id="KW-1185">Reference proteome</keyword>
<organism evidence="2 3">
    <name type="scientific">Arachis hypogaea</name>
    <name type="common">Peanut</name>
    <dbReference type="NCBI Taxonomy" id="3818"/>
    <lineage>
        <taxon>Eukaryota</taxon>
        <taxon>Viridiplantae</taxon>
        <taxon>Streptophyta</taxon>
        <taxon>Embryophyta</taxon>
        <taxon>Tracheophyta</taxon>
        <taxon>Spermatophyta</taxon>
        <taxon>Magnoliopsida</taxon>
        <taxon>eudicotyledons</taxon>
        <taxon>Gunneridae</taxon>
        <taxon>Pentapetalae</taxon>
        <taxon>rosids</taxon>
        <taxon>fabids</taxon>
        <taxon>Fabales</taxon>
        <taxon>Fabaceae</taxon>
        <taxon>Papilionoideae</taxon>
        <taxon>50 kb inversion clade</taxon>
        <taxon>dalbergioids sensu lato</taxon>
        <taxon>Dalbergieae</taxon>
        <taxon>Pterocarpus clade</taxon>
        <taxon>Arachis</taxon>
    </lineage>
</organism>
<dbReference type="EMBL" id="SDMP01000009">
    <property type="protein sequence ID" value="RYR39393.1"/>
    <property type="molecule type" value="Genomic_DNA"/>
</dbReference>
<dbReference type="Proteomes" id="UP000289738">
    <property type="component" value="Chromosome A09"/>
</dbReference>
<dbReference type="AlphaFoldDB" id="A0A445BL30"/>
<protein>
    <submittedName>
        <fullName evidence="2">Uncharacterized protein</fullName>
    </submittedName>
</protein>
<evidence type="ECO:0000256" key="1">
    <source>
        <dbReference type="SAM" id="MobiDB-lite"/>
    </source>
</evidence>
<evidence type="ECO:0000313" key="3">
    <source>
        <dbReference type="Proteomes" id="UP000289738"/>
    </source>
</evidence>
<proteinExistence type="predicted"/>
<feature type="region of interest" description="Disordered" evidence="1">
    <location>
        <begin position="25"/>
        <end position="44"/>
    </location>
</feature>
<feature type="region of interest" description="Disordered" evidence="1">
    <location>
        <begin position="105"/>
        <end position="155"/>
    </location>
</feature>